<feature type="non-terminal residue" evidence="1">
    <location>
        <position position="1"/>
    </location>
</feature>
<dbReference type="AlphaFoldDB" id="A0A1B6CIW0"/>
<accession>A0A1B6CIW0</accession>
<evidence type="ECO:0000313" key="1">
    <source>
        <dbReference type="EMBL" id="JAS13341.1"/>
    </source>
</evidence>
<sequence>GQYILVKHATSQSSSTNVQRRSLSTTTTTTTIDVSSAKLYPGQKSEETFEQYAHRVYDKQAGDTDEDQLLNIIAKYNTENEEQYKDRVAKLLAIFNHLKATYVWDDSAGQYILVKHAASQSSSTNVQRRSLSTTTTTTNTDVSSVKLYPGQKSGESFEQYAHRVYDKKSGETDEDQMLNIISKYNTENEEQYKDRVAKLLAIF</sequence>
<reference evidence="1" key="1">
    <citation type="submission" date="2015-12" db="EMBL/GenBank/DDBJ databases">
        <title>De novo transcriptome assembly of four potential Pierce s Disease insect vectors from Arizona vineyards.</title>
        <authorList>
            <person name="Tassone E.E."/>
        </authorList>
    </citation>
    <scope>NUCLEOTIDE SEQUENCE</scope>
</reference>
<proteinExistence type="predicted"/>
<gene>
    <name evidence="1" type="ORF">g.25272</name>
</gene>
<organism evidence="1">
    <name type="scientific">Clastoptera arizonana</name>
    <name type="common">Arizona spittle bug</name>
    <dbReference type="NCBI Taxonomy" id="38151"/>
    <lineage>
        <taxon>Eukaryota</taxon>
        <taxon>Metazoa</taxon>
        <taxon>Ecdysozoa</taxon>
        <taxon>Arthropoda</taxon>
        <taxon>Hexapoda</taxon>
        <taxon>Insecta</taxon>
        <taxon>Pterygota</taxon>
        <taxon>Neoptera</taxon>
        <taxon>Paraneoptera</taxon>
        <taxon>Hemiptera</taxon>
        <taxon>Auchenorrhyncha</taxon>
        <taxon>Cercopoidea</taxon>
        <taxon>Clastopteridae</taxon>
        <taxon>Clastoptera</taxon>
    </lineage>
</organism>
<name>A0A1B6CIW0_9HEMI</name>
<protein>
    <submittedName>
        <fullName evidence="1">Uncharacterized protein</fullName>
    </submittedName>
</protein>
<feature type="non-terminal residue" evidence="1">
    <location>
        <position position="203"/>
    </location>
</feature>
<dbReference type="EMBL" id="GEDC01023957">
    <property type="protein sequence ID" value="JAS13341.1"/>
    <property type="molecule type" value="Transcribed_RNA"/>
</dbReference>